<dbReference type="AlphaFoldDB" id="A0AAE2YRU5"/>
<evidence type="ECO:0000313" key="2">
    <source>
        <dbReference type="Proteomes" id="UP001197378"/>
    </source>
</evidence>
<dbReference type="Proteomes" id="UP001197378">
    <property type="component" value="Unassembled WGS sequence"/>
</dbReference>
<reference evidence="1" key="1">
    <citation type="journal article" date="2021" name="ISME J.">
        <title>Genomic evolution of the class Acidithiobacillia: deep-branching Proteobacteria living in extreme acidic conditions.</title>
        <authorList>
            <person name="Moya-Beltran A."/>
            <person name="Beard S."/>
            <person name="Rojas-Villalobos C."/>
            <person name="Issotta F."/>
            <person name="Gallardo Y."/>
            <person name="Ulloa R."/>
            <person name="Giaveno A."/>
            <person name="Degli Esposti M."/>
            <person name="Johnson D.B."/>
            <person name="Quatrini R."/>
        </authorList>
    </citation>
    <scope>NUCLEOTIDE SEQUENCE</scope>
    <source>
        <strain evidence="1">VAN18-1</strain>
    </source>
</reference>
<sequence>MIWLLAGSAIKKLAAIPLGLALLHGPLNTPDTWVMGRSAYTPAHAVRLGNSTSANTLQGAMSQPVHGVVVDLERWPFYTHPGPAPSGARHERGHHPTWNEAFQVEERCWKRKR</sequence>
<protein>
    <submittedName>
        <fullName evidence="1">Uncharacterized protein</fullName>
    </submittedName>
</protein>
<accession>A0AAE2YRU5</accession>
<comment type="caution">
    <text evidence="1">The sequence shown here is derived from an EMBL/GenBank/DDBJ whole genome shotgun (WGS) entry which is preliminary data.</text>
</comment>
<name>A0AAE2YRU5_9PROT</name>
<keyword evidence="2" id="KW-1185">Reference proteome</keyword>
<gene>
    <name evidence="1" type="ORF">HFQ13_10525</name>
</gene>
<evidence type="ECO:0000313" key="1">
    <source>
        <dbReference type="EMBL" id="MBU2788625.1"/>
    </source>
</evidence>
<proteinExistence type="predicted"/>
<organism evidence="1 2">
    <name type="scientific">Igneacidithiobacillus copahuensis</name>
    <dbReference type="NCBI Taxonomy" id="2724909"/>
    <lineage>
        <taxon>Bacteria</taxon>
        <taxon>Pseudomonadati</taxon>
        <taxon>Pseudomonadota</taxon>
        <taxon>Acidithiobacillia</taxon>
        <taxon>Acidithiobacillales</taxon>
        <taxon>Acidithiobacillaceae</taxon>
        <taxon>Igneacidithiobacillus</taxon>
    </lineage>
</organism>
<dbReference type="RefSeq" id="WP_215885680.1">
    <property type="nucleotide sequence ID" value="NZ_JAAXYO010000154.1"/>
</dbReference>
<dbReference type="EMBL" id="JAAXYO010000154">
    <property type="protein sequence ID" value="MBU2788625.1"/>
    <property type="molecule type" value="Genomic_DNA"/>
</dbReference>